<dbReference type="SUPFAM" id="SSF100950">
    <property type="entry name" value="NagB/RpiA/CoA transferase-like"/>
    <property type="match status" value="1"/>
</dbReference>
<dbReference type="InterPro" id="IPR020672">
    <property type="entry name" value="Ribose5P_isomerase_typA_subgr"/>
</dbReference>
<dbReference type="KEGG" id="jeo:JMA_29110"/>
<dbReference type="GO" id="GO:0005829">
    <property type="term" value="C:cytosol"/>
    <property type="evidence" value="ECO:0007669"/>
    <property type="project" value="TreeGrafter"/>
</dbReference>
<dbReference type="Gene3D" id="3.30.70.260">
    <property type="match status" value="1"/>
</dbReference>
<comment type="pathway">
    <text evidence="3">Carbohydrate degradation; pentose phosphate pathway; D-ribose 5-phosphate from D-ribulose 5-phosphate (non-oxidative stage): step 1/1.</text>
</comment>
<dbReference type="PANTHER" id="PTHR11934:SF0">
    <property type="entry name" value="RIBOSE-5-PHOSPHATE ISOMERASE"/>
    <property type="match status" value="1"/>
</dbReference>
<comment type="similarity">
    <text evidence="3">Belongs to the ribose 5-phosphate isomerase family.</text>
</comment>
<dbReference type="OrthoDB" id="5870696at2"/>
<dbReference type="EC" id="5.3.1.6" evidence="3"/>
<dbReference type="SUPFAM" id="SSF75445">
    <property type="entry name" value="D-ribose-5-phosphate isomerase (RpiA), lid domain"/>
    <property type="match status" value="1"/>
</dbReference>
<dbReference type="HAMAP" id="MF_00170">
    <property type="entry name" value="Rib_5P_isom_A"/>
    <property type="match status" value="1"/>
</dbReference>
<evidence type="ECO:0000256" key="1">
    <source>
        <dbReference type="ARBA" id="ARBA00001713"/>
    </source>
</evidence>
<keyword evidence="2 3" id="KW-0413">Isomerase</keyword>
<dbReference type="GO" id="GO:0006014">
    <property type="term" value="P:D-ribose metabolic process"/>
    <property type="evidence" value="ECO:0007669"/>
    <property type="project" value="TreeGrafter"/>
</dbReference>
<dbReference type="GO" id="GO:0004751">
    <property type="term" value="F:ribose-5-phosphate isomerase activity"/>
    <property type="evidence" value="ECO:0007669"/>
    <property type="project" value="UniProtKB-UniRule"/>
</dbReference>
<dbReference type="STRING" id="1508404.JMA_29110"/>
<feature type="binding site" evidence="3">
    <location>
        <begin position="97"/>
        <end position="100"/>
    </location>
    <ligand>
        <name>substrate</name>
    </ligand>
</feature>
<dbReference type="NCBIfam" id="NF001924">
    <property type="entry name" value="PRK00702.1"/>
    <property type="match status" value="1"/>
</dbReference>
<dbReference type="InterPro" id="IPR037171">
    <property type="entry name" value="NagB/RpiA_transferase-like"/>
</dbReference>
<sequence>MDNQDMKKKAAGEKAAEFVKDGMVVGLGSGSTMYWAIKKLGDLVKEGISIKGIPSSVRTADWAKEFGVPLTDFSEVQRIDLAIDGADEIDPAFGCIKGGGGSLLREKIVDAAADQFIVVADDSKLVSVLGQFPLPVEVVPFGYEVVKEQIAGLGCEPVLRMKGDQPFITDNQNVILDCSFLEIKDPQKLHDQLKSLIGVVETGLFIHMADIVVAGRSTGVEILKKRKVTKNEAARKND</sequence>
<protein>
    <recommendedName>
        <fullName evidence="3">Ribose-5-phosphate isomerase A</fullName>
        <ecNumber evidence="3">5.3.1.6</ecNumber>
    </recommendedName>
    <alternativeName>
        <fullName evidence="3">Phosphoriboisomerase A</fullName>
        <shortName evidence="3">PRI</shortName>
    </alternativeName>
</protein>
<organism evidence="4 5">
    <name type="scientific">Jeotgalibacillus malaysiensis</name>
    <dbReference type="NCBI Taxonomy" id="1508404"/>
    <lineage>
        <taxon>Bacteria</taxon>
        <taxon>Bacillati</taxon>
        <taxon>Bacillota</taxon>
        <taxon>Bacilli</taxon>
        <taxon>Bacillales</taxon>
        <taxon>Caryophanaceae</taxon>
        <taxon>Jeotgalibacillus</taxon>
    </lineage>
</organism>
<feature type="binding site" evidence="3">
    <location>
        <position position="124"/>
    </location>
    <ligand>
        <name>substrate</name>
    </ligand>
</feature>
<evidence type="ECO:0000313" key="4">
    <source>
        <dbReference type="EMBL" id="AJD92228.1"/>
    </source>
</evidence>
<keyword evidence="5" id="KW-1185">Reference proteome</keyword>
<dbReference type="GO" id="GO:0009052">
    <property type="term" value="P:pentose-phosphate shunt, non-oxidative branch"/>
    <property type="evidence" value="ECO:0007669"/>
    <property type="project" value="UniProtKB-UniRule"/>
</dbReference>
<gene>
    <name evidence="3" type="primary">rpiA</name>
    <name evidence="4" type="ORF">JMA_29110</name>
</gene>
<evidence type="ECO:0000313" key="5">
    <source>
        <dbReference type="Proteomes" id="UP000031449"/>
    </source>
</evidence>
<reference evidence="4 5" key="1">
    <citation type="submission" date="2014-08" db="EMBL/GenBank/DDBJ databases">
        <title>Complete genome of a marine bacteria Jeotgalibacillus malaysiensis.</title>
        <authorList>
            <person name="Yaakop A.S."/>
            <person name="Chan K.-G."/>
            <person name="Goh K.M."/>
        </authorList>
    </citation>
    <scope>NUCLEOTIDE SEQUENCE [LARGE SCALE GENOMIC DNA]</scope>
    <source>
        <strain evidence="4 5">D5</strain>
    </source>
</reference>
<proteinExistence type="inferred from homology"/>
<feature type="active site" description="Proton acceptor" evidence="3">
    <location>
        <position position="106"/>
    </location>
</feature>
<dbReference type="Gene3D" id="3.40.50.1360">
    <property type="match status" value="1"/>
</dbReference>
<name>A0A0B5AUF0_9BACL</name>
<dbReference type="PANTHER" id="PTHR11934">
    <property type="entry name" value="RIBOSE-5-PHOSPHATE ISOMERASE"/>
    <property type="match status" value="1"/>
</dbReference>
<accession>A0A0B5AUF0</accession>
<dbReference type="UniPathway" id="UPA00115">
    <property type="reaction ID" value="UER00412"/>
</dbReference>
<dbReference type="InterPro" id="IPR004788">
    <property type="entry name" value="Ribose5P_isomerase_type_A"/>
</dbReference>
<feature type="binding site" evidence="3">
    <location>
        <begin position="29"/>
        <end position="32"/>
    </location>
    <ligand>
        <name>substrate</name>
    </ligand>
</feature>
<dbReference type="HOGENOM" id="CLU_056590_1_0_9"/>
<comment type="subunit">
    <text evidence="3">Homodimer.</text>
</comment>
<evidence type="ECO:0000256" key="3">
    <source>
        <dbReference type="HAMAP-Rule" id="MF_00170"/>
    </source>
</evidence>
<comment type="function">
    <text evidence="3">Catalyzes the reversible conversion of ribose-5-phosphate to ribulose 5-phosphate.</text>
</comment>
<dbReference type="NCBIfam" id="TIGR00021">
    <property type="entry name" value="rpiA"/>
    <property type="match status" value="1"/>
</dbReference>
<dbReference type="CDD" id="cd01398">
    <property type="entry name" value="RPI_A"/>
    <property type="match status" value="1"/>
</dbReference>
<dbReference type="Proteomes" id="UP000031449">
    <property type="component" value="Chromosome"/>
</dbReference>
<dbReference type="Pfam" id="PF06026">
    <property type="entry name" value="Rib_5-P_isom_A"/>
    <property type="match status" value="1"/>
</dbReference>
<dbReference type="EMBL" id="CP009416">
    <property type="protein sequence ID" value="AJD92228.1"/>
    <property type="molecule type" value="Genomic_DNA"/>
</dbReference>
<dbReference type="FunFam" id="3.40.50.1360:FF:000001">
    <property type="entry name" value="Ribose-5-phosphate isomerase A"/>
    <property type="match status" value="1"/>
</dbReference>
<comment type="catalytic activity">
    <reaction evidence="1 3">
        <text>aldehydo-D-ribose 5-phosphate = D-ribulose 5-phosphate</text>
        <dbReference type="Rhea" id="RHEA:14657"/>
        <dbReference type="ChEBI" id="CHEBI:58121"/>
        <dbReference type="ChEBI" id="CHEBI:58273"/>
        <dbReference type="EC" id="5.3.1.6"/>
    </reaction>
</comment>
<feature type="binding site" evidence="3">
    <location>
        <begin position="84"/>
        <end position="87"/>
    </location>
    <ligand>
        <name>substrate</name>
    </ligand>
</feature>
<dbReference type="AlphaFoldDB" id="A0A0B5AUF0"/>
<evidence type="ECO:0000256" key="2">
    <source>
        <dbReference type="ARBA" id="ARBA00023235"/>
    </source>
</evidence>